<keyword evidence="2" id="KW-0732">Signal</keyword>
<dbReference type="Pfam" id="PF14938">
    <property type="entry name" value="SNAP"/>
    <property type="match status" value="1"/>
</dbReference>
<proteinExistence type="predicted"/>
<evidence type="ECO:0000256" key="1">
    <source>
        <dbReference type="SAM" id="MobiDB-lite"/>
    </source>
</evidence>
<sequence>MKAALIFSFLCLCATGLHAQALVLKDGSRIPGGQFTIENGKIQQTKTLSNGQKAQVMVAVESIDRLEWPEVNQILEAQTLMSEGKAKEAVDILQKAKDYFKPFKSVKGSPYNDVSFALVEVMDQAGDFDSLLRVLPEVEAMKWDGTKAFKLQIVKLNMDRRTSSDVDTILARAQQLLRDSDDSSIAARLWITIAEIHTRKERWEEAFEAYLHVPVFYGSQGALVPQAELSAARTLVKMELFKDAVGFYQRIQEQYAGSEIAETAKKEMMPINGLPNKADKVPGSKAKDKGKEESPKTAANPDSK</sequence>
<dbReference type="Proteomes" id="UP000253426">
    <property type="component" value="Unassembled WGS sequence"/>
</dbReference>
<dbReference type="SUPFAM" id="SSF48452">
    <property type="entry name" value="TPR-like"/>
    <property type="match status" value="1"/>
</dbReference>
<gene>
    <name evidence="3" type="ORF">DES53_101399</name>
</gene>
<evidence type="ECO:0000313" key="3">
    <source>
        <dbReference type="EMBL" id="RBP47602.1"/>
    </source>
</evidence>
<dbReference type="OrthoDB" id="196142at2"/>
<name>A0A366HTK1_9BACT</name>
<protein>
    <submittedName>
        <fullName evidence="3">Soluble NSF attachment protein (SNAP)-like</fullName>
    </submittedName>
</protein>
<dbReference type="RefSeq" id="WP_113956524.1">
    <property type="nucleotide sequence ID" value="NZ_QNRR01000001.1"/>
</dbReference>
<feature type="region of interest" description="Disordered" evidence="1">
    <location>
        <begin position="266"/>
        <end position="304"/>
    </location>
</feature>
<dbReference type="InterPro" id="IPR011990">
    <property type="entry name" value="TPR-like_helical_dom_sf"/>
</dbReference>
<accession>A0A366HTK1</accession>
<feature type="signal peptide" evidence="2">
    <location>
        <begin position="1"/>
        <end position="19"/>
    </location>
</feature>
<feature type="chain" id="PRO_5017083379" evidence="2">
    <location>
        <begin position="20"/>
        <end position="304"/>
    </location>
</feature>
<evidence type="ECO:0000313" key="4">
    <source>
        <dbReference type="Proteomes" id="UP000253426"/>
    </source>
</evidence>
<keyword evidence="4" id="KW-1185">Reference proteome</keyword>
<feature type="compositionally biased region" description="Basic and acidic residues" evidence="1">
    <location>
        <begin position="277"/>
        <end position="295"/>
    </location>
</feature>
<evidence type="ECO:0000256" key="2">
    <source>
        <dbReference type="SAM" id="SignalP"/>
    </source>
</evidence>
<organism evidence="3 4">
    <name type="scientific">Roseimicrobium gellanilyticum</name>
    <dbReference type="NCBI Taxonomy" id="748857"/>
    <lineage>
        <taxon>Bacteria</taxon>
        <taxon>Pseudomonadati</taxon>
        <taxon>Verrucomicrobiota</taxon>
        <taxon>Verrucomicrobiia</taxon>
        <taxon>Verrucomicrobiales</taxon>
        <taxon>Verrucomicrobiaceae</taxon>
        <taxon>Roseimicrobium</taxon>
    </lineage>
</organism>
<dbReference type="Gene3D" id="1.25.40.10">
    <property type="entry name" value="Tetratricopeptide repeat domain"/>
    <property type="match status" value="1"/>
</dbReference>
<reference evidence="3 4" key="1">
    <citation type="submission" date="2018-06" db="EMBL/GenBank/DDBJ databases">
        <title>Genomic Encyclopedia of Type Strains, Phase IV (KMG-IV): sequencing the most valuable type-strain genomes for metagenomic binning, comparative biology and taxonomic classification.</title>
        <authorList>
            <person name="Goeker M."/>
        </authorList>
    </citation>
    <scope>NUCLEOTIDE SEQUENCE [LARGE SCALE GENOMIC DNA]</scope>
    <source>
        <strain evidence="3 4">DSM 25532</strain>
    </source>
</reference>
<dbReference type="EMBL" id="QNRR01000001">
    <property type="protein sequence ID" value="RBP47602.1"/>
    <property type="molecule type" value="Genomic_DNA"/>
</dbReference>
<comment type="caution">
    <text evidence="3">The sequence shown here is derived from an EMBL/GenBank/DDBJ whole genome shotgun (WGS) entry which is preliminary data.</text>
</comment>
<dbReference type="AlphaFoldDB" id="A0A366HTK1"/>